<dbReference type="EMBL" id="NOWF01000003">
    <property type="protein sequence ID" value="OYD08552.1"/>
    <property type="molecule type" value="Genomic_DNA"/>
</dbReference>
<gene>
    <name evidence="1" type="ORF">CHM34_06920</name>
</gene>
<dbReference type="RefSeq" id="WP_094263857.1">
    <property type="nucleotide sequence ID" value="NZ_NOWF01000003.1"/>
</dbReference>
<comment type="caution">
    <text evidence="1">The sequence shown here is derived from an EMBL/GenBank/DDBJ whole genome shotgun (WGS) entry which is preliminary data.</text>
</comment>
<evidence type="ECO:0000313" key="1">
    <source>
        <dbReference type="EMBL" id="OYD08552.1"/>
    </source>
</evidence>
<reference evidence="1 2" key="1">
    <citation type="submission" date="2017-07" db="EMBL/GenBank/DDBJ databases">
        <title>The genome sequence of Paludifilum halophilum highlights mechanisms for microbial adaptation to high salt environemnts.</title>
        <authorList>
            <person name="Belbahri L."/>
        </authorList>
    </citation>
    <scope>NUCLEOTIDE SEQUENCE [LARGE SCALE GENOMIC DNA]</scope>
    <source>
        <strain evidence="1 2">DSM 102817</strain>
    </source>
</reference>
<organism evidence="1 2">
    <name type="scientific">Paludifilum halophilum</name>
    <dbReference type="NCBI Taxonomy" id="1642702"/>
    <lineage>
        <taxon>Bacteria</taxon>
        <taxon>Bacillati</taxon>
        <taxon>Bacillota</taxon>
        <taxon>Bacilli</taxon>
        <taxon>Bacillales</taxon>
        <taxon>Thermoactinomycetaceae</taxon>
        <taxon>Paludifilum</taxon>
    </lineage>
</organism>
<name>A0A235B8J3_9BACL</name>
<evidence type="ECO:0000313" key="2">
    <source>
        <dbReference type="Proteomes" id="UP000215459"/>
    </source>
</evidence>
<accession>A0A235B8J3</accession>
<dbReference type="AlphaFoldDB" id="A0A235B8J3"/>
<keyword evidence="2" id="KW-1185">Reference proteome</keyword>
<protein>
    <submittedName>
        <fullName evidence="1">Uncharacterized protein</fullName>
    </submittedName>
</protein>
<sequence length="98" mass="10836">MNLVTYNEDTHEVLDVIPGVNTLHVSGTRIRTNVSDTVTNSPFIVLEDEVSRGDVLTDELLAADRSNSVMNTSDPAVLLEKIETLEKRIAELEEEEPA</sequence>
<proteinExistence type="predicted"/>
<dbReference type="Proteomes" id="UP000215459">
    <property type="component" value="Unassembled WGS sequence"/>
</dbReference>